<evidence type="ECO:0000313" key="1">
    <source>
        <dbReference type="EMBL" id="GGB00605.1"/>
    </source>
</evidence>
<proteinExistence type="predicted"/>
<organism evidence="1 2">
    <name type="scientific">Brucella endophytica</name>
    <dbReference type="NCBI Taxonomy" id="1963359"/>
    <lineage>
        <taxon>Bacteria</taxon>
        <taxon>Pseudomonadati</taxon>
        <taxon>Pseudomonadota</taxon>
        <taxon>Alphaproteobacteria</taxon>
        <taxon>Hyphomicrobiales</taxon>
        <taxon>Brucellaceae</taxon>
        <taxon>Brucella/Ochrobactrum group</taxon>
        <taxon>Brucella</taxon>
    </lineage>
</organism>
<comment type="caution">
    <text evidence="1">The sequence shown here is derived from an EMBL/GenBank/DDBJ whole genome shotgun (WGS) entry which is preliminary data.</text>
</comment>
<name>A0A916WH42_9HYPH</name>
<dbReference type="InterPro" id="IPR056919">
    <property type="entry name" value="Phage_TAC_18"/>
</dbReference>
<sequence length="98" mass="10883">MAGYEEWISAFWELSTERQIGFAAGPIPGSAISRRCEEMGIVDLDEIASFRGAIRAMDRVILADLSDSHQSSGGIRSKPHVSSRPMTFDLFDAMFEQK</sequence>
<reference evidence="1" key="2">
    <citation type="submission" date="2020-09" db="EMBL/GenBank/DDBJ databases">
        <authorList>
            <person name="Sun Q."/>
            <person name="Zhou Y."/>
        </authorList>
    </citation>
    <scope>NUCLEOTIDE SEQUENCE</scope>
    <source>
        <strain evidence="1">CGMCC 1.15082</strain>
    </source>
</reference>
<keyword evidence="2" id="KW-1185">Reference proteome</keyword>
<dbReference type="Pfam" id="PF23812">
    <property type="entry name" value="Phage_TAC_18"/>
    <property type="match status" value="1"/>
</dbReference>
<gene>
    <name evidence="1" type="ORF">GCM10011491_30990</name>
</gene>
<dbReference type="AlphaFoldDB" id="A0A916WH42"/>
<protein>
    <submittedName>
        <fullName evidence="1">Uncharacterized protein</fullName>
    </submittedName>
</protein>
<evidence type="ECO:0000313" key="2">
    <source>
        <dbReference type="Proteomes" id="UP000646478"/>
    </source>
</evidence>
<reference evidence="1" key="1">
    <citation type="journal article" date="2014" name="Int. J. Syst. Evol. Microbiol.">
        <title>Complete genome sequence of Corynebacterium casei LMG S-19264T (=DSM 44701T), isolated from a smear-ripened cheese.</title>
        <authorList>
            <consortium name="US DOE Joint Genome Institute (JGI-PGF)"/>
            <person name="Walter F."/>
            <person name="Albersmeier A."/>
            <person name="Kalinowski J."/>
            <person name="Ruckert C."/>
        </authorList>
    </citation>
    <scope>NUCLEOTIDE SEQUENCE</scope>
    <source>
        <strain evidence="1">CGMCC 1.15082</strain>
    </source>
</reference>
<dbReference type="EMBL" id="BMHH01000013">
    <property type="protein sequence ID" value="GGB00605.1"/>
    <property type="molecule type" value="Genomic_DNA"/>
</dbReference>
<dbReference type="Proteomes" id="UP000646478">
    <property type="component" value="Unassembled WGS sequence"/>
</dbReference>
<accession>A0A916WH42</accession>